<dbReference type="InterPro" id="IPR031107">
    <property type="entry name" value="Small_HSP"/>
</dbReference>
<dbReference type="CDD" id="cd06464">
    <property type="entry name" value="ACD_sHsps-like"/>
    <property type="match status" value="1"/>
</dbReference>
<proteinExistence type="predicted"/>
<name>A0A1W1EFB8_9ZZZZ</name>
<dbReference type="Gene3D" id="2.60.40.790">
    <property type="match status" value="1"/>
</dbReference>
<dbReference type="PANTHER" id="PTHR11527">
    <property type="entry name" value="HEAT-SHOCK PROTEIN 20 FAMILY MEMBER"/>
    <property type="match status" value="1"/>
</dbReference>
<keyword evidence="2" id="KW-0346">Stress response</keyword>
<accession>A0A1W1EFB8</accession>
<sequence>MLVTKYNPYTEARRGYDLLNTFMQTFDPAVREESAIASFVPRVNTREGEYAYHVELDLPGIKKEDIDITTEDNVLTISGERKMKEEIKEDDYYKVESAYGKFSRSFTLPEKIDVENIHAESKDGVLEVVIPKLTEEDKKPKKIEIK</sequence>
<dbReference type="AlphaFoldDB" id="A0A1W1EFB8"/>
<feature type="domain" description="SHSP" evidence="1">
    <location>
        <begin position="34"/>
        <end position="146"/>
    </location>
</feature>
<dbReference type="Pfam" id="PF00011">
    <property type="entry name" value="HSP20"/>
    <property type="match status" value="1"/>
</dbReference>
<evidence type="ECO:0000259" key="1">
    <source>
        <dbReference type="PROSITE" id="PS01031"/>
    </source>
</evidence>
<dbReference type="EMBL" id="FPKX01000060">
    <property type="protein sequence ID" value="SFZ98735.1"/>
    <property type="molecule type" value="Genomic_DNA"/>
</dbReference>
<protein>
    <submittedName>
        <fullName evidence="2">Heat shock protein, Hsp20 family</fullName>
    </submittedName>
</protein>
<evidence type="ECO:0000313" key="2">
    <source>
        <dbReference type="EMBL" id="SFZ98735.1"/>
    </source>
</evidence>
<organism evidence="2">
    <name type="scientific">hydrothermal vent metagenome</name>
    <dbReference type="NCBI Taxonomy" id="652676"/>
    <lineage>
        <taxon>unclassified sequences</taxon>
        <taxon>metagenomes</taxon>
        <taxon>ecological metagenomes</taxon>
    </lineage>
</organism>
<dbReference type="SUPFAM" id="SSF49764">
    <property type="entry name" value="HSP20-like chaperones"/>
    <property type="match status" value="1"/>
</dbReference>
<gene>
    <name evidence="2" type="ORF">MNB_SV-5-1408</name>
</gene>
<dbReference type="InterPro" id="IPR002068">
    <property type="entry name" value="A-crystallin/Hsp20_dom"/>
</dbReference>
<dbReference type="InterPro" id="IPR008978">
    <property type="entry name" value="HSP20-like_chaperone"/>
</dbReference>
<reference evidence="2" key="1">
    <citation type="submission" date="2016-10" db="EMBL/GenBank/DDBJ databases">
        <authorList>
            <person name="de Groot N.N."/>
        </authorList>
    </citation>
    <scope>NUCLEOTIDE SEQUENCE</scope>
</reference>
<dbReference type="PROSITE" id="PS01031">
    <property type="entry name" value="SHSP"/>
    <property type="match status" value="1"/>
</dbReference>